<accession>A0A1V5MJN7</accession>
<organism evidence="3">
    <name type="scientific">candidate division TA06 bacterium ADurb.Bin417</name>
    <dbReference type="NCBI Taxonomy" id="1852828"/>
    <lineage>
        <taxon>Bacteria</taxon>
        <taxon>Bacteria division TA06</taxon>
    </lineage>
</organism>
<dbReference type="Proteomes" id="UP000485484">
    <property type="component" value="Unassembled WGS sequence"/>
</dbReference>
<protein>
    <submittedName>
        <fullName evidence="3">Amidohydrolase</fullName>
    </submittedName>
</protein>
<keyword evidence="3" id="KW-0378">Hydrolase</keyword>
<dbReference type="PANTHER" id="PTHR21240">
    <property type="entry name" value="2-AMINO-3-CARBOXYLMUCONATE-6-SEMIALDEHYDE DECARBOXYLASE"/>
    <property type="match status" value="1"/>
</dbReference>
<dbReference type="InterPro" id="IPR006680">
    <property type="entry name" value="Amidohydro-rel"/>
</dbReference>
<dbReference type="GO" id="GO:0019748">
    <property type="term" value="P:secondary metabolic process"/>
    <property type="evidence" value="ECO:0007669"/>
    <property type="project" value="TreeGrafter"/>
</dbReference>
<evidence type="ECO:0000259" key="2">
    <source>
        <dbReference type="Pfam" id="PF04909"/>
    </source>
</evidence>
<reference evidence="3" key="1">
    <citation type="submission" date="2017-02" db="EMBL/GenBank/DDBJ databases">
        <title>Delving into the versatile metabolic prowess of the omnipresent phylum Bacteroidetes.</title>
        <authorList>
            <person name="Nobu M.K."/>
            <person name="Mei R."/>
            <person name="Narihiro T."/>
            <person name="Kuroda K."/>
            <person name="Liu W.-T."/>
        </authorList>
    </citation>
    <scope>NUCLEOTIDE SEQUENCE</scope>
    <source>
        <strain evidence="3">ADurb.Bin417</strain>
    </source>
</reference>
<dbReference type="AlphaFoldDB" id="A0A1V5MJN7"/>
<name>A0A1V5MJN7_UNCT6</name>
<dbReference type="InterPro" id="IPR032465">
    <property type="entry name" value="ACMSD"/>
</dbReference>
<evidence type="ECO:0000313" key="3">
    <source>
        <dbReference type="EMBL" id="OPZ93438.1"/>
    </source>
</evidence>
<dbReference type="GO" id="GO:0005737">
    <property type="term" value="C:cytoplasm"/>
    <property type="evidence" value="ECO:0007669"/>
    <property type="project" value="TreeGrafter"/>
</dbReference>
<dbReference type="Gene3D" id="3.20.20.140">
    <property type="entry name" value="Metal-dependent hydrolases"/>
    <property type="match status" value="1"/>
</dbReference>
<dbReference type="CDD" id="cd01292">
    <property type="entry name" value="metallo-dependent_hydrolases"/>
    <property type="match status" value="1"/>
</dbReference>
<proteinExistence type="predicted"/>
<dbReference type="InterPro" id="IPR032466">
    <property type="entry name" value="Metal_Hydrolase"/>
</dbReference>
<gene>
    <name evidence="3" type="ORF">BWY73_00318</name>
</gene>
<dbReference type="Pfam" id="PF04909">
    <property type="entry name" value="Amidohydro_2"/>
    <property type="match status" value="1"/>
</dbReference>
<sequence>MSTPIIDFHTHAFPDELADRAIAHLEAEGGIKARLDGRVSSLLAAMDRTGISTSVVCSIATRPGQFHSILEWSRRIASERIIPFPSIHPADPDYREHLKAVAGSGFKGIKLHPYYQDFDLDSPALFPVYEELCRHGLILQAHTGFDFAFEYVDRCGPARIMEVIRRYPELKLVATHLGAWKQWDEVEDLLVGRPVYLEISFSLEFLDKEQALRIISRHDPGRILYGSDSPWTDQQTTLELFQELELGPELEAAALAGNARRLLGLSG</sequence>
<dbReference type="SUPFAM" id="SSF51556">
    <property type="entry name" value="Metallo-dependent hydrolases"/>
    <property type="match status" value="1"/>
</dbReference>
<dbReference type="GO" id="GO:0016787">
    <property type="term" value="F:hydrolase activity"/>
    <property type="evidence" value="ECO:0007669"/>
    <property type="project" value="UniProtKB-KW"/>
</dbReference>
<dbReference type="GO" id="GO:0016831">
    <property type="term" value="F:carboxy-lyase activity"/>
    <property type="evidence" value="ECO:0007669"/>
    <property type="project" value="InterPro"/>
</dbReference>
<keyword evidence="1" id="KW-0456">Lyase</keyword>
<comment type="caution">
    <text evidence="3">The sequence shown here is derived from an EMBL/GenBank/DDBJ whole genome shotgun (WGS) entry which is preliminary data.</text>
</comment>
<feature type="domain" description="Amidohydrolase-related" evidence="2">
    <location>
        <begin position="6"/>
        <end position="265"/>
    </location>
</feature>
<dbReference type="PANTHER" id="PTHR21240:SF28">
    <property type="entry name" value="ISO-OROTATE DECARBOXYLASE (EUROFUNG)"/>
    <property type="match status" value="1"/>
</dbReference>
<evidence type="ECO:0000256" key="1">
    <source>
        <dbReference type="ARBA" id="ARBA00023239"/>
    </source>
</evidence>
<dbReference type="EMBL" id="MWAK01000024">
    <property type="protein sequence ID" value="OPZ93438.1"/>
    <property type="molecule type" value="Genomic_DNA"/>
</dbReference>